<dbReference type="EMBL" id="JASNGB010000121">
    <property type="protein sequence ID" value="MDL2344878.1"/>
    <property type="molecule type" value="Genomic_DNA"/>
</dbReference>
<protein>
    <submittedName>
        <fullName evidence="1">VanW family protein</fullName>
    </submittedName>
</protein>
<organism evidence="1 2">
    <name type="scientific">Deinococcus rhizophilus</name>
    <dbReference type="NCBI Taxonomy" id="3049544"/>
    <lineage>
        <taxon>Bacteria</taxon>
        <taxon>Thermotogati</taxon>
        <taxon>Deinococcota</taxon>
        <taxon>Deinococci</taxon>
        <taxon>Deinococcales</taxon>
        <taxon>Deinococcaceae</taxon>
        <taxon>Deinococcus</taxon>
    </lineage>
</organism>
<keyword evidence="2" id="KW-1185">Reference proteome</keyword>
<dbReference type="PANTHER" id="PTHR35788">
    <property type="entry name" value="EXPORTED PROTEIN-RELATED"/>
    <property type="match status" value="1"/>
</dbReference>
<sequence length="272" mass="29383">AERLRAALLAERGEAAVALRLVPPERTVAGLHSRGVTTHLTTGRSSFAGSPDFRVHNIRVGAGRFQGLWLEPGAVLDFNRTVGRIAADRGFVPGYVITGASLTMEPGGGICQVSTTVFRAGYQAGMEVVERHQHSHHVAYYDPPGYEATVYAPAKNLRLRNDTAAPLLMQAEWNLEAGTLEVHLFGAAPDREVTVSAPQVRTTGLAPAPSFVADPALRPGEARRLDMPAAGMNTQIVRRITRRGQTKTDRTSSQYRPWGGVFAVAPGDDRLR</sequence>
<name>A0ABT7JIJ5_9DEIO</name>
<feature type="non-terminal residue" evidence="1">
    <location>
        <position position="1"/>
    </location>
</feature>
<reference evidence="1 2" key="1">
    <citation type="submission" date="2023-05" db="EMBL/GenBank/DDBJ databases">
        <authorList>
            <person name="Gao F."/>
        </authorList>
    </citation>
    <scope>NUCLEOTIDE SEQUENCE [LARGE SCALE GENOMIC DNA]</scope>
    <source>
        <strain evidence="1 2">MIMF12</strain>
    </source>
</reference>
<evidence type="ECO:0000313" key="2">
    <source>
        <dbReference type="Proteomes" id="UP001302059"/>
    </source>
</evidence>
<dbReference type="RefSeq" id="WP_285524139.1">
    <property type="nucleotide sequence ID" value="NZ_JASNGB010000121.1"/>
</dbReference>
<dbReference type="InterPro" id="IPR007391">
    <property type="entry name" value="Vancomycin_resist_VanW"/>
</dbReference>
<dbReference type="Proteomes" id="UP001302059">
    <property type="component" value="Unassembled WGS sequence"/>
</dbReference>
<gene>
    <name evidence="1" type="ORF">QOL99_12050</name>
</gene>
<accession>A0ABT7JIJ5</accession>
<dbReference type="Pfam" id="PF04294">
    <property type="entry name" value="VanW"/>
    <property type="match status" value="1"/>
</dbReference>
<evidence type="ECO:0000313" key="1">
    <source>
        <dbReference type="EMBL" id="MDL2344878.1"/>
    </source>
</evidence>
<proteinExistence type="predicted"/>
<dbReference type="InterPro" id="IPR052913">
    <property type="entry name" value="Glycopeptide_resist_protein"/>
</dbReference>
<dbReference type="PANTHER" id="PTHR35788:SF1">
    <property type="entry name" value="EXPORTED PROTEIN"/>
    <property type="match status" value="1"/>
</dbReference>
<comment type="caution">
    <text evidence="1">The sequence shown here is derived from an EMBL/GenBank/DDBJ whole genome shotgun (WGS) entry which is preliminary data.</text>
</comment>